<reference evidence="1 2" key="1">
    <citation type="submission" date="2017-05" db="EMBL/GenBank/DDBJ databases">
        <title>Vagococcus spp. assemblies.</title>
        <authorList>
            <person name="Gulvik C.A."/>
        </authorList>
    </citation>
    <scope>NUCLEOTIDE SEQUENCE [LARGE SCALE GENOMIC DNA]</scope>
    <source>
        <strain evidence="1 2">SS1994</strain>
    </source>
</reference>
<sequence length="108" mass="12597">MEYEQTFNIKESDHLFKVEEAIDDKPTESEILDIYASQEVGNINRSMLSVKQKNEDGSVDISIDTANGYVHSYFEGDYLIFEMKSFENIELHLQTKYNYKNGIVEKNE</sequence>
<dbReference type="RefSeq" id="WP_125956690.1">
    <property type="nucleotide sequence ID" value="NZ_JAQEJV010000004.1"/>
</dbReference>
<name>A0A429ZNP8_9ENTE</name>
<keyword evidence="2" id="KW-1185">Reference proteome</keyword>
<proteinExistence type="predicted"/>
<gene>
    <name evidence="1" type="ORF">CBF36_03565</name>
</gene>
<accession>A0A429ZNP8</accession>
<comment type="caution">
    <text evidence="1">The sequence shown here is derived from an EMBL/GenBank/DDBJ whole genome shotgun (WGS) entry which is preliminary data.</text>
</comment>
<dbReference type="EMBL" id="NGJT01000004">
    <property type="protein sequence ID" value="RST95322.1"/>
    <property type="molecule type" value="Genomic_DNA"/>
</dbReference>
<evidence type="ECO:0000313" key="1">
    <source>
        <dbReference type="EMBL" id="RST95322.1"/>
    </source>
</evidence>
<organism evidence="1 2">
    <name type="scientific">Vagococcus bubulae</name>
    <dbReference type="NCBI Taxonomy" id="1977868"/>
    <lineage>
        <taxon>Bacteria</taxon>
        <taxon>Bacillati</taxon>
        <taxon>Bacillota</taxon>
        <taxon>Bacilli</taxon>
        <taxon>Lactobacillales</taxon>
        <taxon>Enterococcaceae</taxon>
        <taxon>Vagococcus</taxon>
    </lineage>
</organism>
<dbReference type="AlphaFoldDB" id="A0A429ZNP8"/>
<evidence type="ECO:0000313" key="2">
    <source>
        <dbReference type="Proteomes" id="UP000288490"/>
    </source>
</evidence>
<dbReference type="Proteomes" id="UP000288490">
    <property type="component" value="Unassembled WGS sequence"/>
</dbReference>
<protein>
    <submittedName>
        <fullName evidence="1">Uncharacterized protein</fullName>
    </submittedName>
</protein>